<sequence length="149" mass="17185">MQNKLKYPVETFPEYGNRSDYPTALDQTDTPNYWDGFENIISEHIPELSGLLPEMNSWSEDARMYGTQSGDRIETWNNDIDCIIDIRKINYELILATLDIAKRMNCLLVIHGSGRLIEPEIKLLREEILNSNSAKFITDPEGYITGNRK</sequence>
<dbReference type="Proteomes" id="UP001163624">
    <property type="component" value="Chromosome"/>
</dbReference>
<evidence type="ECO:0000313" key="1">
    <source>
        <dbReference type="EMBL" id="WAI47140.1"/>
    </source>
</evidence>
<organism evidence="1 2">
    <name type="scientific">Pseudomonas triclosanedens</name>
    <dbReference type="NCBI Taxonomy" id="2961893"/>
    <lineage>
        <taxon>Bacteria</taxon>
        <taxon>Pseudomonadati</taxon>
        <taxon>Pseudomonadota</taxon>
        <taxon>Gammaproteobacteria</taxon>
        <taxon>Pseudomonadales</taxon>
        <taxon>Pseudomonadaceae</taxon>
        <taxon>Pseudomonas</taxon>
    </lineage>
</organism>
<dbReference type="RefSeq" id="WP_254474102.1">
    <property type="nucleotide sequence ID" value="NZ_CP113432.1"/>
</dbReference>
<dbReference type="EMBL" id="CP113432">
    <property type="protein sequence ID" value="WAI47140.1"/>
    <property type="molecule type" value="Genomic_DNA"/>
</dbReference>
<reference evidence="1" key="1">
    <citation type="submission" date="2022-11" db="EMBL/GenBank/DDBJ databases">
        <title>Pseudomonas triclosanedens sp. nov., a triclosan degrader isolated from activated sludge.</title>
        <authorList>
            <person name="Yin Y."/>
            <person name="Lu Z."/>
        </authorList>
    </citation>
    <scope>NUCLEOTIDE SEQUENCE</scope>
    <source>
        <strain evidence="1">ZM23</strain>
    </source>
</reference>
<keyword evidence="2" id="KW-1185">Reference proteome</keyword>
<proteinExistence type="predicted"/>
<protein>
    <submittedName>
        <fullName evidence="1">Uncharacterized protein</fullName>
    </submittedName>
</protein>
<accession>A0ABY6ZSV5</accession>
<name>A0ABY6ZSV5_9PSED</name>
<evidence type="ECO:0000313" key="2">
    <source>
        <dbReference type="Proteomes" id="UP001163624"/>
    </source>
</evidence>
<gene>
    <name evidence="1" type="ORF">OU419_15275</name>
</gene>